<gene>
    <name evidence="1" type="ORF">EHEKIMEA_00146</name>
</gene>
<sequence>MNPSNFIARVFKVWKGTASQDERGGREFTVGYYFNRFDADEDVKGQGFWGSDGRVQSQQIEVVEVEVNGEKMIFPLQSRIEVFYENRKKREAELERNRKNGLAKLTKEERIALGLE</sequence>
<organism evidence="1 2">
    <name type="scientific">Cronobacter phage LPCS28</name>
    <dbReference type="NCBI Taxonomy" id="2924885"/>
    <lineage>
        <taxon>Viruses</taxon>
        <taxon>Duplodnaviria</taxon>
        <taxon>Heunggongvirae</taxon>
        <taxon>Uroviricota</taxon>
        <taxon>Caudoviricetes</taxon>
        <taxon>Pantevenvirales</taxon>
        <taxon>Straboviridae</taxon>
        <taxon>Nanhuvirus</taxon>
        <taxon>Nanhuvirus LPCS28</taxon>
    </lineage>
</organism>
<dbReference type="Proteomes" id="UP000832072">
    <property type="component" value="Segment"/>
</dbReference>
<protein>
    <submittedName>
        <fullName evidence="1">Uncharacterized protein</fullName>
    </submittedName>
</protein>
<accession>A0AAE9G8L7</accession>
<evidence type="ECO:0000313" key="2">
    <source>
        <dbReference type="Proteomes" id="UP000832072"/>
    </source>
</evidence>
<dbReference type="EMBL" id="OM638103">
    <property type="protein sequence ID" value="UNY47028.1"/>
    <property type="molecule type" value="Genomic_DNA"/>
</dbReference>
<keyword evidence="2" id="KW-1185">Reference proteome</keyword>
<reference evidence="1 2" key="1">
    <citation type="submission" date="2022-02" db="EMBL/GenBank/DDBJ databases">
        <authorList>
            <person name="Tian F."/>
            <person name="Li J."/>
            <person name="Li F."/>
            <person name="Tong Y."/>
        </authorList>
    </citation>
    <scope>NUCLEOTIDE SEQUENCE [LARGE SCALE GENOMIC DNA]</scope>
</reference>
<name>A0AAE9G8L7_9CAUD</name>
<proteinExistence type="predicted"/>
<evidence type="ECO:0000313" key="1">
    <source>
        <dbReference type="EMBL" id="UNY47028.1"/>
    </source>
</evidence>